<dbReference type="Proteomes" id="UP000271573">
    <property type="component" value="Chromosome"/>
</dbReference>
<feature type="domain" description="Glycosyltransferase 2-like" evidence="1">
    <location>
        <begin position="12"/>
        <end position="136"/>
    </location>
</feature>
<dbReference type="Pfam" id="PF13632">
    <property type="entry name" value="Glyco_trans_2_3"/>
    <property type="match status" value="1"/>
</dbReference>
<dbReference type="OrthoDB" id="9771846at2"/>
<proteinExistence type="predicted"/>
<dbReference type="RefSeq" id="WP_125568024.1">
    <property type="nucleotide sequence ID" value="NZ_AP019307.1"/>
</dbReference>
<evidence type="ECO:0000313" key="3">
    <source>
        <dbReference type="EMBL" id="BBH17115.1"/>
    </source>
</evidence>
<dbReference type="Pfam" id="PF00535">
    <property type="entry name" value="Glycos_transf_2"/>
    <property type="match status" value="1"/>
</dbReference>
<evidence type="ECO:0000259" key="2">
    <source>
        <dbReference type="Pfam" id="PF13632"/>
    </source>
</evidence>
<dbReference type="InterPro" id="IPR029044">
    <property type="entry name" value="Nucleotide-diphossugar_trans"/>
</dbReference>
<dbReference type="Gene3D" id="3.90.550.10">
    <property type="entry name" value="Spore Coat Polysaccharide Biosynthesis Protein SpsA, Chain A"/>
    <property type="match status" value="1"/>
</dbReference>
<dbReference type="PANTHER" id="PTHR43179:SF7">
    <property type="entry name" value="RHAMNOSYLTRANSFERASE WBBL"/>
    <property type="match status" value="1"/>
</dbReference>
<gene>
    <name evidence="3" type="ORF">Back2_14020</name>
</gene>
<protein>
    <recommendedName>
        <fullName evidence="1 2">Glycosyltransferase 2-like domain-containing protein</fullName>
    </recommendedName>
</protein>
<dbReference type="KEGG" id="nbe:Back2_14020"/>
<dbReference type="AlphaFoldDB" id="A0A3G9IM78"/>
<dbReference type="SUPFAM" id="SSF53448">
    <property type="entry name" value="Nucleotide-diphospho-sugar transferases"/>
    <property type="match status" value="1"/>
</dbReference>
<accession>A0A3G9IM78</accession>
<reference evidence="3 4" key="1">
    <citation type="submission" date="2018-11" db="EMBL/GenBank/DDBJ databases">
        <title>Complete genome sequence of Nocardioides baekrokdamisoli strain KCTC 39748.</title>
        <authorList>
            <person name="Kang S.W."/>
            <person name="Lee K.C."/>
            <person name="Kim K.K."/>
            <person name="Kim J.S."/>
            <person name="Kim D.S."/>
            <person name="Ko S.H."/>
            <person name="Yang S.H."/>
            <person name="Shin Y.K."/>
            <person name="Lee J.S."/>
        </authorList>
    </citation>
    <scope>NUCLEOTIDE SEQUENCE [LARGE SCALE GENOMIC DNA]</scope>
    <source>
        <strain evidence="3 4">KCTC 39748</strain>
    </source>
</reference>
<dbReference type="InterPro" id="IPR001173">
    <property type="entry name" value="Glyco_trans_2-like"/>
</dbReference>
<evidence type="ECO:0000259" key="1">
    <source>
        <dbReference type="Pfam" id="PF00535"/>
    </source>
</evidence>
<sequence length="274" mass="29894">MNWADADEPTVSIITVTFNSRAALLEYWSGWDGSAEWIVVDNASTDDSAQVARDLGARVIRLETNLGFSGANNVGARAASGSVLGFVNPDVAIQQPAVRALAERAAGGRRLVAPQLVNVDGSPQENGRGAPYPHRKLAHMFRPSSRANQKYSRVISSGIENVVWVMGAAVFATREVFDEIGGWNEQFFIYYEDSDICLRALNKGIRTEVLGDVKVTHGWSRATVHERSSAIWKIEFSSAVKFYASHPYCLIPIGPRGRTMREADRAVGGGPRVS</sequence>
<keyword evidence="4" id="KW-1185">Reference proteome</keyword>
<organism evidence="3 4">
    <name type="scientific">Nocardioides baekrokdamisoli</name>
    <dbReference type="NCBI Taxonomy" id="1804624"/>
    <lineage>
        <taxon>Bacteria</taxon>
        <taxon>Bacillati</taxon>
        <taxon>Actinomycetota</taxon>
        <taxon>Actinomycetes</taxon>
        <taxon>Propionibacteriales</taxon>
        <taxon>Nocardioidaceae</taxon>
        <taxon>Nocardioides</taxon>
    </lineage>
</organism>
<name>A0A3G9IM78_9ACTN</name>
<evidence type="ECO:0000313" key="4">
    <source>
        <dbReference type="Proteomes" id="UP000271573"/>
    </source>
</evidence>
<dbReference type="PANTHER" id="PTHR43179">
    <property type="entry name" value="RHAMNOSYLTRANSFERASE WBBL"/>
    <property type="match status" value="1"/>
</dbReference>
<feature type="domain" description="Glycosyltransferase 2-like" evidence="2">
    <location>
        <begin position="150"/>
        <end position="215"/>
    </location>
</feature>
<dbReference type="EMBL" id="AP019307">
    <property type="protein sequence ID" value="BBH17115.1"/>
    <property type="molecule type" value="Genomic_DNA"/>
</dbReference>